<keyword evidence="4" id="KW-1185">Reference proteome</keyword>
<gene>
    <name evidence="3" type="ORF">CALVIDRAFT_597868</name>
</gene>
<dbReference type="STRING" id="1330018.A0A167MXQ1"/>
<accession>A0A167MXQ1</accession>
<feature type="compositionally biased region" description="Basic and acidic residues" evidence="1">
    <location>
        <begin position="670"/>
        <end position="684"/>
    </location>
</feature>
<evidence type="ECO:0000256" key="1">
    <source>
        <dbReference type="SAM" id="MobiDB-lite"/>
    </source>
</evidence>
<feature type="compositionally biased region" description="Basic and acidic residues" evidence="1">
    <location>
        <begin position="53"/>
        <end position="70"/>
    </location>
</feature>
<organism evidence="3 4">
    <name type="scientific">Calocera viscosa (strain TUFC12733)</name>
    <dbReference type="NCBI Taxonomy" id="1330018"/>
    <lineage>
        <taxon>Eukaryota</taxon>
        <taxon>Fungi</taxon>
        <taxon>Dikarya</taxon>
        <taxon>Basidiomycota</taxon>
        <taxon>Agaricomycotina</taxon>
        <taxon>Dacrymycetes</taxon>
        <taxon>Dacrymycetales</taxon>
        <taxon>Dacrymycetaceae</taxon>
        <taxon>Calocera</taxon>
    </lineage>
</organism>
<dbReference type="Proteomes" id="UP000076738">
    <property type="component" value="Unassembled WGS sequence"/>
</dbReference>
<dbReference type="SUPFAM" id="SSF81383">
    <property type="entry name" value="F-box domain"/>
    <property type="match status" value="1"/>
</dbReference>
<feature type="region of interest" description="Disordered" evidence="1">
    <location>
        <begin position="670"/>
        <end position="705"/>
    </location>
</feature>
<feature type="domain" description="F-box" evidence="2">
    <location>
        <begin position="123"/>
        <end position="172"/>
    </location>
</feature>
<evidence type="ECO:0000313" key="4">
    <source>
        <dbReference type="Proteomes" id="UP000076738"/>
    </source>
</evidence>
<proteinExistence type="predicted"/>
<dbReference type="EMBL" id="KV417281">
    <property type="protein sequence ID" value="KZO97156.1"/>
    <property type="molecule type" value="Genomic_DNA"/>
</dbReference>
<reference evidence="3 4" key="1">
    <citation type="journal article" date="2016" name="Mol. Biol. Evol.">
        <title>Comparative Genomics of Early-Diverging Mushroom-Forming Fungi Provides Insights into the Origins of Lignocellulose Decay Capabilities.</title>
        <authorList>
            <person name="Nagy L.G."/>
            <person name="Riley R."/>
            <person name="Tritt A."/>
            <person name="Adam C."/>
            <person name="Daum C."/>
            <person name="Floudas D."/>
            <person name="Sun H."/>
            <person name="Yadav J.S."/>
            <person name="Pangilinan J."/>
            <person name="Larsson K.H."/>
            <person name="Matsuura K."/>
            <person name="Barry K."/>
            <person name="Labutti K."/>
            <person name="Kuo R."/>
            <person name="Ohm R.A."/>
            <person name="Bhattacharya S.S."/>
            <person name="Shirouzu T."/>
            <person name="Yoshinaga Y."/>
            <person name="Martin F.M."/>
            <person name="Grigoriev I.V."/>
            <person name="Hibbett D.S."/>
        </authorList>
    </citation>
    <scope>NUCLEOTIDE SEQUENCE [LARGE SCALE GENOMIC DNA]</scope>
    <source>
        <strain evidence="3 4">TUFC12733</strain>
    </source>
</reference>
<dbReference type="AlphaFoldDB" id="A0A167MXQ1"/>
<dbReference type="Pfam" id="PF12937">
    <property type="entry name" value="F-box-like"/>
    <property type="match status" value="1"/>
</dbReference>
<dbReference type="InterPro" id="IPR036047">
    <property type="entry name" value="F-box-like_dom_sf"/>
</dbReference>
<evidence type="ECO:0000259" key="2">
    <source>
        <dbReference type="PROSITE" id="PS50181"/>
    </source>
</evidence>
<evidence type="ECO:0000313" key="3">
    <source>
        <dbReference type="EMBL" id="KZO97156.1"/>
    </source>
</evidence>
<dbReference type="CDD" id="cd09917">
    <property type="entry name" value="F-box_SF"/>
    <property type="match status" value="1"/>
</dbReference>
<dbReference type="OrthoDB" id="2322499at2759"/>
<dbReference type="Gene3D" id="1.20.1280.50">
    <property type="match status" value="1"/>
</dbReference>
<feature type="region of interest" description="Disordered" evidence="1">
    <location>
        <begin position="1"/>
        <end position="109"/>
    </location>
</feature>
<protein>
    <recommendedName>
        <fullName evidence="2">F-box domain-containing protein</fullName>
    </recommendedName>
</protein>
<sequence>MKSGSVPRKSTRVRAATIADGEAPKAEEMGETTVEPSAKRRKMKHEYDEGEVHEEGIYDAAKRASPRESDAASDFSRVSAPAEARATRRVSKASPSKPAKRTMHTAPGEKQVVRKRFKNQGRLERISDLPTELFLEICSHLSPLDVLHMARTTRLWRRTLMSRSSTRVWRAARGTIPGLPDCPEDVSEPQYAKLLFERDCTTCTAVNGPSPDLALRMRLCRNCKRKSMIPARKFKSLFPEEDLSILRIVPFTLGRPSALFTYAHAERCFDAVGANTHGYERGTQYFYRPAVEKMLVESKEREALVDKEEYARWVEEQETRVTRIRESAVVITNWYGQWNMSNRNDKEMIRKERRRAIEAKLLELGYDQRDMVWGYSAPSSLLQDKPLTEAGWNRVRGPLEAIVAANRDVRLQREKEAVQRQRQEELRCMYMTLCCDGIAADPLSASQDKLVYPHPADLFDLPSMRPVWEDRTTPIAPRDFPDMDVVRQEMRTRLAEIERSLQQLLLPALEEAYPGKGEEDAKEKPRYSWLRETEDEVAEDEVAEDEVAEVERAPVEDGQLPDLNHAMSVFLCAICEEPLHWPMLLQHRHIPYGRHADFNNRERARPFKTSMVRVSRVWIVIMQRMLEDLGLPSDAPVVQLNTPMCCGMCTTHCADYNKAFSHVLEHLRRSGTDSKQHDPREKTKPLFVRVEPTRGKSRLTGQPVN</sequence>
<dbReference type="PROSITE" id="PS50181">
    <property type="entry name" value="FBOX"/>
    <property type="match status" value="1"/>
</dbReference>
<dbReference type="InterPro" id="IPR001810">
    <property type="entry name" value="F-box_dom"/>
</dbReference>
<name>A0A167MXQ1_CALVF</name>